<accession>A0A0F9H3S5</accession>
<gene>
    <name evidence="1" type="ORF">LCGC14_2046690</name>
</gene>
<evidence type="ECO:0008006" key="2">
    <source>
        <dbReference type="Google" id="ProtNLM"/>
    </source>
</evidence>
<feature type="non-terminal residue" evidence="1">
    <location>
        <position position="1"/>
    </location>
</feature>
<proteinExistence type="predicted"/>
<dbReference type="EMBL" id="LAZR01024103">
    <property type="protein sequence ID" value="KKL76260.1"/>
    <property type="molecule type" value="Genomic_DNA"/>
</dbReference>
<organism evidence="1">
    <name type="scientific">marine sediment metagenome</name>
    <dbReference type="NCBI Taxonomy" id="412755"/>
    <lineage>
        <taxon>unclassified sequences</taxon>
        <taxon>metagenomes</taxon>
        <taxon>ecological metagenomes</taxon>
    </lineage>
</organism>
<reference evidence="1" key="1">
    <citation type="journal article" date="2015" name="Nature">
        <title>Complex archaea that bridge the gap between prokaryotes and eukaryotes.</title>
        <authorList>
            <person name="Spang A."/>
            <person name="Saw J.H."/>
            <person name="Jorgensen S.L."/>
            <person name="Zaremba-Niedzwiedzka K."/>
            <person name="Martijn J."/>
            <person name="Lind A.E."/>
            <person name="van Eijk R."/>
            <person name="Schleper C."/>
            <person name="Guy L."/>
            <person name="Ettema T.J."/>
        </authorList>
    </citation>
    <scope>NUCLEOTIDE SEQUENCE</scope>
</reference>
<evidence type="ECO:0000313" key="1">
    <source>
        <dbReference type="EMBL" id="KKL76260.1"/>
    </source>
</evidence>
<name>A0A0F9H3S5_9ZZZZ</name>
<dbReference type="AlphaFoldDB" id="A0A0F9H3S5"/>
<comment type="caution">
    <text evidence="1">The sequence shown here is derived from an EMBL/GenBank/DDBJ whole genome shotgun (WGS) entry which is preliminary data.</text>
</comment>
<sequence length="298" mass="33166">LMELISFEPKTAPSFTLPMQETVIVPIGDIQVGAAGADLDRLKRHIDWALKTFPKNVYFIGMGDYLDIASPSNRAALYRIKGDLYESVHSMMDDGVDRQLTKLKSILRPTVGRWLGLITKGHHYWEFGDGTTSDTRLAAFLEAPLLGHCALIHLIFKDKKGKRKVIAKVWAHHGQGGGTTLEAALRKVRTNVAPYWFANVYLIGHYHQKATTPLPWIDTHLPEVEGAKIEWNSVSRYIVSTGSFLRGYEAGSKDAAGYPAGMYPEVGMLPPNVLGGPVVFIRPRRRFNRTVVDVNVSV</sequence>
<protein>
    <recommendedName>
        <fullName evidence="2">Calcineurin-like phosphoesterase domain-containing protein</fullName>
    </recommendedName>
</protein>